<sequence length="878" mass="95341">MGRKLLDLVNRLFRLERGEWPRLIQFGLFGFLLQMGMGVGFSAGDAAFLSNVGADRLPLVFMLTPAVMLLYTVLFSYLLVRFSIDRMVDLTLAALVAGGVAFWALIDAGLPPQWQVPLYFAVKLYLAMWYIALYSLFWNYTDAYFAIQDAKRLFPLFAAFCALGTACGAMLVSVLAERVAVQDFFLLWAAIALATAPLAVLLRRRWSQIAESDSDLDEETGDALSQLAAVGRAFGRSRYTMVFTLVLFVTLLMTNLAEYQYSMVLQEGRDEAALASLFGTLYAAANLFNLVTCLFVFNRLVARLGVRNVAFIQPLTYFAVFGWFFLQGGTGAALAAFFAYHGVLTSIEYNNQNLLFNAVPSQVKRPLRTVMEGMAEPLASLVSGGFLIYAASQVDMRELSGIGIIVGATLIAVVVALRQLYPSAMTANMRKGWMNFGDRSVLAPQFEPEAKALLAKAAAGEGEEAQIAARLLDADTARSPLPPDGSDIDALLARLAQDDPTQRIGVTEAIDRLATPEDVHIVPALARCLPRLHRDERRRMIRLLGRIGDSETIPDILEAAAELAPRARRAIATMLTGLGETAIPRLLGGLRDRALPYRSRAIAARALAQNSYAQFAANLDRLVIGELDEASRLNHAASLLDVHGRTHRSIALLARAQRERAEAAIDFVLELLAVGGLLPNFDLLIVSLHSANPKVRGNAVEAIESSIDRQYLCRLGPLLHGETQIPQAAARDLDQILGQALGGGQPLEMILAADVLHARLDGGTFIQKLQDVILSGIPEAVRCHVLGIMQIDGAVQPHALDLLAALADHPEVGGATLEALGAAAQGATFERPESRALAAMAGGTPFWIAYRDLGEVAARFPELALVLLKSQDDRQYAA</sequence>
<feature type="transmembrane region" description="Helical" evidence="1">
    <location>
        <begin position="277"/>
        <end position="297"/>
    </location>
</feature>
<dbReference type="AlphaFoldDB" id="A0A1U6GTS5"/>
<dbReference type="Pfam" id="PF13646">
    <property type="entry name" value="HEAT_2"/>
    <property type="match status" value="1"/>
</dbReference>
<feature type="transmembrane region" description="Helical" evidence="1">
    <location>
        <begin position="184"/>
        <end position="202"/>
    </location>
</feature>
<dbReference type="Proteomes" id="UP000190989">
    <property type="component" value="Unassembled WGS sequence"/>
</dbReference>
<dbReference type="STRING" id="428990.SAMN06295987_101425"/>
<feature type="transmembrane region" description="Helical" evidence="1">
    <location>
        <begin position="239"/>
        <end position="257"/>
    </location>
</feature>
<dbReference type="SUPFAM" id="SSF103473">
    <property type="entry name" value="MFS general substrate transporter"/>
    <property type="match status" value="1"/>
</dbReference>
<feature type="transmembrane region" description="Helical" evidence="1">
    <location>
        <begin position="153"/>
        <end position="172"/>
    </location>
</feature>
<dbReference type="EMBL" id="FVZE01000001">
    <property type="protein sequence ID" value="SLJ86942.1"/>
    <property type="molecule type" value="Genomic_DNA"/>
</dbReference>
<dbReference type="Gene3D" id="1.25.10.10">
    <property type="entry name" value="Leucine-rich Repeat Variant"/>
    <property type="match status" value="1"/>
</dbReference>
<proteinExistence type="predicted"/>
<dbReference type="InterPro" id="IPR011989">
    <property type="entry name" value="ARM-like"/>
</dbReference>
<organism evidence="2 3">
    <name type="scientific">Novosphingobium mathurense</name>
    <dbReference type="NCBI Taxonomy" id="428990"/>
    <lineage>
        <taxon>Bacteria</taxon>
        <taxon>Pseudomonadati</taxon>
        <taxon>Pseudomonadota</taxon>
        <taxon>Alphaproteobacteria</taxon>
        <taxon>Sphingomonadales</taxon>
        <taxon>Sphingomonadaceae</taxon>
        <taxon>Novosphingobium</taxon>
    </lineage>
</organism>
<keyword evidence="1" id="KW-1133">Transmembrane helix</keyword>
<feature type="transmembrane region" description="Helical" evidence="1">
    <location>
        <begin position="402"/>
        <end position="421"/>
    </location>
</feature>
<protein>
    <submittedName>
        <fullName evidence="2">ATP/ADP translocase</fullName>
    </submittedName>
</protein>
<dbReference type="InterPro" id="IPR036259">
    <property type="entry name" value="MFS_trans_sf"/>
</dbReference>
<keyword evidence="1" id="KW-0812">Transmembrane</keyword>
<reference evidence="3" key="1">
    <citation type="submission" date="2017-02" db="EMBL/GenBank/DDBJ databases">
        <authorList>
            <person name="Varghese N."/>
            <person name="Submissions S."/>
        </authorList>
    </citation>
    <scope>NUCLEOTIDE SEQUENCE [LARGE SCALE GENOMIC DNA]</scope>
    <source>
        <strain evidence="3">SM117</strain>
    </source>
</reference>
<feature type="transmembrane region" description="Helical" evidence="1">
    <location>
        <begin position="59"/>
        <end position="80"/>
    </location>
</feature>
<keyword evidence="1" id="KW-0472">Membrane</keyword>
<dbReference type="CDD" id="cd06174">
    <property type="entry name" value="MFS"/>
    <property type="match status" value="1"/>
</dbReference>
<evidence type="ECO:0000256" key="1">
    <source>
        <dbReference type="SAM" id="Phobius"/>
    </source>
</evidence>
<evidence type="ECO:0000313" key="2">
    <source>
        <dbReference type="EMBL" id="SLJ86942.1"/>
    </source>
</evidence>
<feature type="transmembrane region" description="Helical" evidence="1">
    <location>
        <begin position="370"/>
        <end position="390"/>
    </location>
</feature>
<gene>
    <name evidence="2" type="ORF">SAMN06295987_101425</name>
</gene>
<dbReference type="Gene3D" id="1.20.1250.20">
    <property type="entry name" value="MFS general substrate transporter like domains"/>
    <property type="match status" value="1"/>
</dbReference>
<dbReference type="InterPro" id="IPR016024">
    <property type="entry name" value="ARM-type_fold"/>
</dbReference>
<accession>A0A1U6GTS5</accession>
<feature type="transmembrane region" description="Helical" evidence="1">
    <location>
        <begin position="118"/>
        <end position="141"/>
    </location>
</feature>
<name>A0A1U6GTS5_9SPHN</name>
<feature type="transmembrane region" description="Helical" evidence="1">
    <location>
        <begin position="87"/>
        <end position="106"/>
    </location>
</feature>
<evidence type="ECO:0000313" key="3">
    <source>
        <dbReference type="Proteomes" id="UP000190989"/>
    </source>
</evidence>
<dbReference type="SUPFAM" id="SSF48371">
    <property type="entry name" value="ARM repeat"/>
    <property type="match status" value="1"/>
</dbReference>
<keyword evidence="3" id="KW-1185">Reference proteome</keyword>
<feature type="transmembrane region" description="Helical" evidence="1">
    <location>
        <begin position="20"/>
        <end position="39"/>
    </location>
</feature>